<evidence type="ECO:0000313" key="4">
    <source>
        <dbReference type="Proteomes" id="UP001172102"/>
    </source>
</evidence>
<dbReference type="Gene3D" id="3.40.50.300">
    <property type="entry name" value="P-loop containing nucleotide triphosphate hydrolases"/>
    <property type="match status" value="1"/>
</dbReference>
<comment type="caution">
    <text evidence="3">The sequence shown here is derived from an EMBL/GenBank/DDBJ whole genome shotgun (WGS) entry which is preliminary data.</text>
</comment>
<name>A0AA40A9L1_9PEZI</name>
<dbReference type="SUPFAM" id="SSF52540">
    <property type="entry name" value="P-loop containing nucleoside triphosphate hydrolases"/>
    <property type="match status" value="1"/>
</dbReference>
<accession>A0AA40A9L1</accession>
<dbReference type="AlphaFoldDB" id="A0AA40A9L1"/>
<dbReference type="EMBL" id="JAUKUA010000005">
    <property type="protein sequence ID" value="KAK0711807.1"/>
    <property type="molecule type" value="Genomic_DNA"/>
</dbReference>
<sequence length="231" mass="26061">MSNIVILLIGLHGSGKSTFAKAVTGADVEISRTGGVIERKQFTIIDTPGLADKNTHEENLEILEQIAHQLGKIGQEHVNGVIYFHSIKNIRLGAVDRANIRILKAMCGEPFFPHVAFVTSHWDRIDHTNFGEQYETINHDLELERRKLLPKGPRIFRFLNDGKSHELVLDHFVNQANIATTVPPQLLFAEELKRYRYERRPSRAVRKTEASKQMAVESKKVGGRSSSCSIL</sequence>
<dbReference type="InterPro" id="IPR027417">
    <property type="entry name" value="P-loop_NTPase"/>
</dbReference>
<keyword evidence="3" id="KW-0378">Hydrolase</keyword>
<dbReference type="GO" id="GO:0016787">
    <property type="term" value="F:hydrolase activity"/>
    <property type="evidence" value="ECO:0007669"/>
    <property type="project" value="UniProtKB-KW"/>
</dbReference>
<dbReference type="InterPro" id="IPR006073">
    <property type="entry name" value="GTP-bd"/>
</dbReference>
<dbReference type="Pfam" id="PF01926">
    <property type="entry name" value="MMR_HSR1"/>
    <property type="match status" value="1"/>
</dbReference>
<reference evidence="3" key="1">
    <citation type="submission" date="2023-06" db="EMBL/GenBank/DDBJ databases">
        <title>Genome-scale phylogeny and comparative genomics of the fungal order Sordariales.</title>
        <authorList>
            <consortium name="Lawrence Berkeley National Laboratory"/>
            <person name="Hensen N."/>
            <person name="Bonometti L."/>
            <person name="Westerberg I."/>
            <person name="Brannstrom I.O."/>
            <person name="Guillou S."/>
            <person name="Cros-Aarteil S."/>
            <person name="Calhoun S."/>
            <person name="Haridas S."/>
            <person name="Kuo A."/>
            <person name="Mondo S."/>
            <person name="Pangilinan J."/>
            <person name="Riley R."/>
            <person name="Labutti K."/>
            <person name="Andreopoulos B."/>
            <person name="Lipzen A."/>
            <person name="Chen C."/>
            <person name="Yanf M."/>
            <person name="Daum C."/>
            <person name="Ng V."/>
            <person name="Clum A."/>
            <person name="Steindorff A."/>
            <person name="Ohm R."/>
            <person name="Martin F."/>
            <person name="Silar P."/>
            <person name="Natvig D."/>
            <person name="Lalanne C."/>
            <person name="Gautier V."/>
            <person name="Ament-Velasquez S.L."/>
            <person name="Kruys A."/>
            <person name="Hutchinson M.I."/>
            <person name="Powell A.J."/>
            <person name="Barry K."/>
            <person name="Miller A.N."/>
            <person name="Grigoriev I.V."/>
            <person name="Debuchy R."/>
            <person name="Gladieux P."/>
            <person name="Thoren M.H."/>
            <person name="Johannesson H."/>
        </authorList>
    </citation>
    <scope>NUCLEOTIDE SEQUENCE</scope>
    <source>
        <strain evidence="3">SMH4607-1</strain>
    </source>
</reference>
<organism evidence="3 4">
    <name type="scientific">Lasiosphaeris hirsuta</name>
    <dbReference type="NCBI Taxonomy" id="260670"/>
    <lineage>
        <taxon>Eukaryota</taxon>
        <taxon>Fungi</taxon>
        <taxon>Dikarya</taxon>
        <taxon>Ascomycota</taxon>
        <taxon>Pezizomycotina</taxon>
        <taxon>Sordariomycetes</taxon>
        <taxon>Sordariomycetidae</taxon>
        <taxon>Sordariales</taxon>
        <taxon>Lasiosphaeriaceae</taxon>
        <taxon>Lasiosphaeris</taxon>
    </lineage>
</organism>
<gene>
    <name evidence="3" type="ORF">B0H67DRAFT_647152</name>
</gene>
<dbReference type="GO" id="GO:0005525">
    <property type="term" value="F:GTP binding"/>
    <property type="evidence" value="ECO:0007669"/>
    <property type="project" value="InterPro"/>
</dbReference>
<feature type="region of interest" description="Disordered" evidence="1">
    <location>
        <begin position="203"/>
        <end position="231"/>
    </location>
</feature>
<evidence type="ECO:0000313" key="3">
    <source>
        <dbReference type="EMBL" id="KAK0711807.1"/>
    </source>
</evidence>
<evidence type="ECO:0000256" key="1">
    <source>
        <dbReference type="SAM" id="MobiDB-lite"/>
    </source>
</evidence>
<evidence type="ECO:0000259" key="2">
    <source>
        <dbReference type="Pfam" id="PF01926"/>
    </source>
</evidence>
<protein>
    <submittedName>
        <fullName evidence="3">P-loop containing nucleoside triphosphate hydrolase protein</fullName>
    </submittedName>
</protein>
<feature type="domain" description="G" evidence="2">
    <location>
        <begin position="6"/>
        <end position="61"/>
    </location>
</feature>
<dbReference type="Proteomes" id="UP001172102">
    <property type="component" value="Unassembled WGS sequence"/>
</dbReference>
<keyword evidence="4" id="KW-1185">Reference proteome</keyword>
<proteinExistence type="predicted"/>